<keyword evidence="1" id="KW-0472">Membrane</keyword>
<reference evidence="2" key="1">
    <citation type="submission" date="2021-03" db="EMBL/GenBank/DDBJ databases">
        <title>Ottowia sp. 27C isolated from the cloaca of a Giant Asian pond turtle (Heosemys grandis).</title>
        <authorList>
            <person name="Spergser J."/>
            <person name="Busse H.-J."/>
        </authorList>
    </citation>
    <scope>NUCLEOTIDE SEQUENCE</scope>
    <source>
        <strain evidence="2">27C</strain>
    </source>
</reference>
<dbReference type="EMBL" id="CP071796">
    <property type="protein sequence ID" value="QTD44403.1"/>
    <property type="molecule type" value="Genomic_DNA"/>
</dbReference>
<protein>
    <submittedName>
        <fullName evidence="2">Uncharacterized protein</fullName>
    </submittedName>
</protein>
<dbReference type="AlphaFoldDB" id="A0A975H215"/>
<evidence type="ECO:0000256" key="1">
    <source>
        <dbReference type="SAM" id="Phobius"/>
    </source>
</evidence>
<accession>A0A975H215</accession>
<dbReference type="KEGG" id="otd:J1M35_15040"/>
<name>A0A975H215_9BURK</name>
<proteinExistence type="predicted"/>
<keyword evidence="3" id="KW-1185">Reference proteome</keyword>
<evidence type="ECO:0000313" key="3">
    <source>
        <dbReference type="Proteomes" id="UP000663903"/>
    </source>
</evidence>
<dbReference type="RefSeq" id="WP_208007967.1">
    <property type="nucleotide sequence ID" value="NZ_CP071796.1"/>
</dbReference>
<feature type="transmembrane region" description="Helical" evidence="1">
    <location>
        <begin position="9"/>
        <end position="31"/>
    </location>
</feature>
<sequence length="170" mass="18408">MLDWIRRELLVRVIVGVGVWVLADGAIAMGAPASGACDLSDALPSAGAPGEAVVLAVLSPRMPYALPEWSRMAGLARRAGFQVIVFRDASVPPNEWHAATGVIGSDEWRDALPLNPEIAEGCRLLNHSPTVLVMRCGQIHPWPIWGVMPDAAWQHVLKARRADLERLPCP</sequence>
<dbReference type="Proteomes" id="UP000663903">
    <property type="component" value="Chromosome"/>
</dbReference>
<gene>
    <name evidence="2" type="ORF">J1M35_15040</name>
</gene>
<organism evidence="2 3">
    <name type="scientific">Ottowia testudinis</name>
    <dbReference type="NCBI Taxonomy" id="2816950"/>
    <lineage>
        <taxon>Bacteria</taxon>
        <taxon>Pseudomonadati</taxon>
        <taxon>Pseudomonadota</taxon>
        <taxon>Betaproteobacteria</taxon>
        <taxon>Burkholderiales</taxon>
        <taxon>Comamonadaceae</taxon>
        <taxon>Ottowia</taxon>
    </lineage>
</organism>
<keyword evidence="1" id="KW-0812">Transmembrane</keyword>
<evidence type="ECO:0000313" key="2">
    <source>
        <dbReference type="EMBL" id="QTD44403.1"/>
    </source>
</evidence>
<keyword evidence="1" id="KW-1133">Transmembrane helix</keyword>